<evidence type="ECO:0000313" key="3">
    <source>
        <dbReference type="Proteomes" id="UP000051213"/>
    </source>
</evidence>
<dbReference type="EMBL" id="LICA01000323">
    <property type="protein sequence ID" value="KRO92557.1"/>
    <property type="molecule type" value="Genomic_DNA"/>
</dbReference>
<dbReference type="InterPro" id="IPR025512">
    <property type="entry name" value="DUF4399"/>
</dbReference>
<evidence type="ECO:0000313" key="2">
    <source>
        <dbReference type="EMBL" id="KRO92557.1"/>
    </source>
</evidence>
<comment type="caution">
    <text evidence="2">The sequence shown here is derived from an EMBL/GenBank/DDBJ whole genome shotgun (WGS) entry which is preliminary data.</text>
</comment>
<feature type="domain" description="DUF4399" evidence="1">
    <location>
        <begin position="47"/>
        <end position="138"/>
    </location>
</feature>
<reference evidence="2 3" key="1">
    <citation type="submission" date="2015-10" db="EMBL/GenBank/DDBJ databases">
        <title>Metagenome-Assembled Genomes uncover a global brackish microbiome.</title>
        <authorList>
            <person name="Hugerth L.W."/>
            <person name="Larsson J."/>
            <person name="Alneberg J."/>
            <person name="Lindh M.V."/>
            <person name="Legrand C."/>
            <person name="Pinhassi J."/>
            <person name="Andersson A.F."/>
        </authorList>
    </citation>
    <scope>NUCLEOTIDE SEQUENCE [LARGE SCALE GENOMIC DNA]</scope>
    <source>
        <strain evidence="2">BACL26 MAG-121220-bin70</strain>
    </source>
</reference>
<proteinExistence type="predicted"/>
<gene>
    <name evidence="2" type="ORF">ABS24_03725</name>
</gene>
<sequence>MVLSVSFTLTVAAQMPISSAPTDAEVYFIEPKDGQIFESTGGEGVEIRFGLTGMDVSPAGIAVPNSGHHHLLINLDQIPNLSMPLPATDQIRHFGKGQTSTWIKLSPGKHKLQLLLGNYAHIPHNPAVMSKVIEIEIK</sequence>
<accession>A0A0R2U6H4</accession>
<evidence type="ECO:0000259" key="1">
    <source>
        <dbReference type="Pfam" id="PF14347"/>
    </source>
</evidence>
<dbReference type="AlphaFoldDB" id="A0A0R2U6H4"/>
<dbReference type="Pfam" id="PF14347">
    <property type="entry name" value="DUF4399"/>
    <property type="match status" value="1"/>
</dbReference>
<organism evidence="2 3">
    <name type="scientific">SAR92 bacterium BACL26 MAG-121220-bin70</name>
    <dbReference type="NCBI Taxonomy" id="1655626"/>
    <lineage>
        <taxon>Bacteria</taxon>
        <taxon>Pseudomonadati</taxon>
        <taxon>Pseudomonadota</taxon>
        <taxon>Gammaproteobacteria</taxon>
        <taxon>Cellvibrionales</taxon>
        <taxon>Porticoccaceae</taxon>
        <taxon>SAR92 clade</taxon>
    </lineage>
</organism>
<dbReference type="Proteomes" id="UP000051213">
    <property type="component" value="Unassembled WGS sequence"/>
</dbReference>
<protein>
    <submittedName>
        <fullName evidence="2">Rod shape-determining protein RodA</fullName>
    </submittedName>
</protein>
<name>A0A0R2U6H4_9GAMM</name>